<dbReference type="AlphaFoldDB" id="X0VHI1"/>
<proteinExistence type="predicted"/>
<protein>
    <recommendedName>
        <fullName evidence="2">Hcy-binding domain-containing protein</fullName>
    </recommendedName>
</protein>
<comment type="caution">
    <text evidence="1">The sequence shown here is derived from an EMBL/GenBank/DDBJ whole genome shotgun (WGS) entry which is preliminary data.</text>
</comment>
<accession>X0VHI1</accession>
<dbReference type="Gene3D" id="3.20.20.330">
    <property type="entry name" value="Homocysteine-binding-like domain"/>
    <property type="match status" value="1"/>
</dbReference>
<gene>
    <name evidence="1" type="ORF">S01H1_54501</name>
</gene>
<name>X0VHI1_9ZZZZ</name>
<organism evidence="1">
    <name type="scientific">marine sediment metagenome</name>
    <dbReference type="NCBI Taxonomy" id="412755"/>
    <lineage>
        <taxon>unclassified sequences</taxon>
        <taxon>metagenomes</taxon>
        <taxon>ecological metagenomes</taxon>
    </lineage>
</organism>
<evidence type="ECO:0008006" key="2">
    <source>
        <dbReference type="Google" id="ProtNLM"/>
    </source>
</evidence>
<evidence type="ECO:0000313" key="1">
    <source>
        <dbReference type="EMBL" id="GAG17769.1"/>
    </source>
</evidence>
<reference evidence="1" key="1">
    <citation type="journal article" date="2014" name="Front. Microbiol.">
        <title>High frequency of phylogenetically diverse reductive dehalogenase-homologous genes in deep subseafloor sedimentary metagenomes.</title>
        <authorList>
            <person name="Kawai M."/>
            <person name="Futagami T."/>
            <person name="Toyoda A."/>
            <person name="Takaki Y."/>
            <person name="Nishi S."/>
            <person name="Hori S."/>
            <person name="Arai W."/>
            <person name="Tsubouchi T."/>
            <person name="Morono Y."/>
            <person name="Uchiyama I."/>
            <person name="Ito T."/>
            <person name="Fujiyama A."/>
            <person name="Inagaki F."/>
            <person name="Takami H."/>
        </authorList>
    </citation>
    <scope>NUCLEOTIDE SEQUENCE</scope>
    <source>
        <strain evidence="1">Expedition CK06-06</strain>
    </source>
</reference>
<dbReference type="SUPFAM" id="SSF82282">
    <property type="entry name" value="Homocysteine S-methyltransferase"/>
    <property type="match status" value="1"/>
</dbReference>
<sequence length="32" mass="3418">MEDILSRLKSGPVIVADGAMGTMLQETESQLP</sequence>
<feature type="non-terminal residue" evidence="1">
    <location>
        <position position="32"/>
    </location>
</feature>
<dbReference type="InterPro" id="IPR036589">
    <property type="entry name" value="HCY_dom_sf"/>
</dbReference>
<dbReference type="EMBL" id="BARS01035370">
    <property type="protein sequence ID" value="GAG17769.1"/>
    <property type="molecule type" value="Genomic_DNA"/>
</dbReference>